<name>A0ACD3YYA9_FUSSC</name>
<dbReference type="EMBL" id="CP090032">
    <property type="protein sequence ID" value="UPK92853.1"/>
    <property type="molecule type" value="Genomic_DNA"/>
</dbReference>
<organism evidence="1 2">
    <name type="scientific">Fusarium solani subsp. cucurbitae</name>
    <name type="common">Neocosmosporum cucurbitae</name>
    <dbReference type="NCBI Taxonomy" id="2747967"/>
    <lineage>
        <taxon>Eukaryota</taxon>
        <taxon>Fungi</taxon>
        <taxon>Dikarya</taxon>
        <taxon>Ascomycota</taxon>
        <taxon>Pezizomycotina</taxon>
        <taxon>Sordariomycetes</taxon>
        <taxon>Hypocreomycetidae</taxon>
        <taxon>Hypocreales</taxon>
        <taxon>Nectriaceae</taxon>
        <taxon>Fusarium</taxon>
        <taxon>Fusarium solani species complex</taxon>
    </lineage>
</organism>
<protein>
    <submittedName>
        <fullName evidence="1">Uncharacterized protein</fullName>
    </submittedName>
</protein>
<proteinExistence type="predicted"/>
<reference evidence="1" key="1">
    <citation type="submission" date="2021-11" db="EMBL/GenBank/DDBJ databases">
        <title>Fusarium solani-melongenae Genome sequencing and assembly.</title>
        <authorList>
            <person name="Xie S."/>
            <person name="Huang L."/>
            <person name="Zhang X."/>
        </authorList>
    </citation>
    <scope>NUCLEOTIDE SEQUENCE</scope>
    <source>
        <strain evidence="1">CRI 24-3</strain>
    </source>
</reference>
<evidence type="ECO:0000313" key="2">
    <source>
        <dbReference type="Proteomes" id="UP000830768"/>
    </source>
</evidence>
<keyword evidence="2" id="KW-1185">Reference proteome</keyword>
<sequence length="662" mass="74101">MSPTQPQTDATHWAVLIGVNFYANTPDNTLQGAVNDVEAMGEFFSQWPHVKVSKLTASKRPAGQCQDMPAEDPQDQATIENVTAILREVIDAGNLKTIKNVYIHFSGLGKKNSERELCLGLYRPDPRLSIDYTTSMLREDIDKMVDQDMKVTVMLDCCFSLGIKQTGNFVLGEIRFLEAELGMEEDEEPKLDTLSPQDKSKQLRSAELQVGSVLDARGYTIITACGQDEQTMEIEVGSDRRGTLSHLLLRSLQLLKSEGSQVTLTTLHENLQNQFRSLGLNHVPRRYGSSNICFFESLLSGPDAVFNSVFFDDSTKEYILNAGQAHGVCVGDKYEVAAWWTSEDVQSRSKEQPDEFVVETTRSLSSVIKLIGPSKEDNSKLRSWKAKPVSFSSRQRITVHMTDSLPQADREQLRQTLSNNSVLEISITEKPLYLPTFIVQLDAENVFRVLDGAAVPIPNVPCIERSAEHSMDSLAQTLEHLAKFKFLQGFKNLSPDAEFERLFSMTCADESGDDGRYHITDGQTWRLDFENLGHEPLFVHIFNMCSSWSVKDIIRDEGEDPDGVEIAPGSKFPLCLEMEIPEQHLPRTEEMLKFIVTSKPTRFPILSLPEIGESGITRGSDGFNEFHDFVFSGLGAMRNDRDAKWSTKTFAIVISSQEAPSA</sequence>
<gene>
    <name evidence="1" type="ORF">LCI18_003788</name>
</gene>
<accession>A0ACD3YYA9</accession>
<evidence type="ECO:0000313" key="1">
    <source>
        <dbReference type="EMBL" id="UPK92853.1"/>
    </source>
</evidence>
<dbReference type="Proteomes" id="UP000830768">
    <property type="component" value="Chromosome 3"/>
</dbReference>